<feature type="transmembrane region" description="Helical" evidence="10">
    <location>
        <begin position="124"/>
        <end position="142"/>
    </location>
</feature>
<dbReference type="PROSITE" id="PS00237">
    <property type="entry name" value="G_PROTEIN_RECEP_F1_1"/>
    <property type="match status" value="1"/>
</dbReference>
<keyword evidence="5 9" id="KW-0297">G-protein coupled receptor</keyword>
<reference evidence="13" key="1">
    <citation type="submission" date="2025-08" db="UniProtKB">
        <authorList>
            <consortium name="RefSeq"/>
        </authorList>
    </citation>
    <scope>IDENTIFICATION</scope>
    <source>
        <tissue evidence="13">Tentacle</tissue>
    </source>
</reference>
<dbReference type="CDD" id="cd00637">
    <property type="entry name" value="7tm_classA_rhodopsin-like"/>
    <property type="match status" value="1"/>
</dbReference>
<dbReference type="InParanoid" id="A0A6P8I5E1"/>
<evidence type="ECO:0000256" key="10">
    <source>
        <dbReference type="SAM" id="Phobius"/>
    </source>
</evidence>
<comment type="subcellular location">
    <subcellularLocation>
        <location evidence="1">Cell membrane</location>
        <topology evidence="1">Multi-pass membrane protein</topology>
    </subcellularLocation>
</comment>
<evidence type="ECO:0000313" key="12">
    <source>
        <dbReference type="Proteomes" id="UP000515163"/>
    </source>
</evidence>
<protein>
    <submittedName>
        <fullName evidence="13">Melanopsin-like</fullName>
    </submittedName>
</protein>
<dbReference type="Proteomes" id="UP000515163">
    <property type="component" value="Unplaced"/>
</dbReference>
<proteinExistence type="inferred from homology"/>
<dbReference type="RefSeq" id="XP_031560177.1">
    <property type="nucleotide sequence ID" value="XM_031704317.1"/>
</dbReference>
<feature type="transmembrane region" description="Helical" evidence="10">
    <location>
        <begin position="163"/>
        <end position="182"/>
    </location>
</feature>
<name>A0A6P8I5E1_ACTTE</name>
<dbReference type="InterPro" id="IPR017452">
    <property type="entry name" value="GPCR_Rhodpsn_7TM"/>
</dbReference>
<evidence type="ECO:0000256" key="3">
    <source>
        <dbReference type="ARBA" id="ARBA00022692"/>
    </source>
</evidence>
<evidence type="ECO:0000256" key="9">
    <source>
        <dbReference type="RuleBase" id="RU000688"/>
    </source>
</evidence>
<evidence type="ECO:0000256" key="4">
    <source>
        <dbReference type="ARBA" id="ARBA00022989"/>
    </source>
</evidence>
<dbReference type="Gene3D" id="1.20.1070.10">
    <property type="entry name" value="Rhodopsin 7-helix transmembrane proteins"/>
    <property type="match status" value="1"/>
</dbReference>
<dbReference type="PRINTS" id="PR00237">
    <property type="entry name" value="GPCRRHODOPSN"/>
</dbReference>
<feature type="transmembrane region" description="Helical" evidence="10">
    <location>
        <begin position="209"/>
        <end position="237"/>
    </location>
</feature>
<dbReference type="GO" id="GO:0005886">
    <property type="term" value="C:plasma membrane"/>
    <property type="evidence" value="ECO:0007669"/>
    <property type="project" value="UniProtKB-SubCell"/>
</dbReference>
<dbReference type="SUPFAM" id="SSF81321">
    <property type="entry name" value="Family A G protein-coupled receptor-like"/>
    <property type="match status" value="1"/>
</dbReference>
<dbReference type="PANTHER" id="PTHR24228">
    <property type="entry name" value="B2 BRADYKININ RECEPTOR/ANGIOTENSIN II RECEPTOR"/>
    <property type="match status" value="1"/>
</dbReference>
<keyword evidence="3 9" id="KW-0812">Transmembrane</keyword>
<feature type="transmembrane region" description="Helical" evidence="10">
    <location>
        <begin position="263"/>
        <end position="285"/>
    </location>
</feature>
<feature type="transmembrane region" description="Helical" evidence="10">
    <location>
        <begin position="305"/>
        <end position="325"/>
    </location>
</feature>
<evidence type="ECO:0000256" key="8">
    <source>
        <dbReference type="ARBA" id="ARBA00023224"/>
    </source>
</evidence>
<evidence type="ECO:0000256" key="5">
    <source>
        <dbReference type="ARBA" id="ARBA00023040"/>
    </source>
</evidence>
<dbReference type="OrthoDB" id="5988119at2759"/>
<keyword evidence="6 10" id="KW-0472">Membrane</keyword>
<feature type="transmembrane region" description="Helical" evidence="10">
    <location>
        <begin position="33"/>
        <end position="60"/>
    </location>
</feature>
<keyword evidence="2" id="KW-1003">Cell membrane</keyword>
<evidence type="ECO:0000259" key="11">
    <source>
        <dbReference type="PROSITE" id="PS50262"/>
    </source>
</evidence>
<keyword evidence="8 9" id="KW-0807">Transducer</keyword>
<dbReference type="InterPro" id="IPR000276">
    <property type="entry name" value="GPCR_Rhodpsn"/>
</dbReference>
<dbReference type="Pfam" id="PF00001">
    <property type="entry name" value="7tm_1"/>
    <property type="match status" value="1"/>
</dbReference>
<evidence type="ECO:0000256" key="2">
    <source>
        <dbReference type="ARBA" id="ARBA00022475"/>
    </source>
</evidence>
<dbReference type="PROSITE" id="PS50262">
    <property type="entry name" value="G_PROTEIN_RECEP_F1_2"/>
    <property type="match status" value="1"/>
</dbReference>
<dbReference type="PANTHER" id="PTHR24228:SF59">
    <property type="entry name" value="NEUROPEPTIDE RECEPTOR 15"/>
    <property type="match status" value="1"/>
</dbReference>
<dbReference type="GO" id="GO:0004930">
    <property type="term" value="F:G protein-coupled receptor activity"/>
    <property type="evidence" value="ECO:0007669"/>
    <property type="project" value="UniProtKB-KW"/>
</dbReference>
<dbReference type="KEGG" id="aten:116296294"/>
<accession>A0A6P8I5E1</accession>
<keyword evidence="4 10" id="KW-1133">Transmembrane helix</keyword>
<evidence type="ECO:0000313" key="13">
    <source>
        <dbReference type="RefSeq" id="XP_031560177.1"/>
    </source>
</evidence>
<dbReference type="AlphaFoldDB" id="A0A6P8I5E1"/>
<keyword evidence="7 9" id="KW-0675">Receptor</keyword>
<gene>
    <name evidence="13" type="primary">LOC116296294</name>
</gene>
<evidence type="ECO:0000256" key="1">
    <source>
        <dbReference type="ARBA" id="ARBA00004651"/>
    </source>
</evidence>
<keyword evidence="12" id="KW-1185">Reference proteome</keyword>
<organism evidence="12 13">
    <name type="scientific">Actinia tenebrosa</name>
    <name type="common">Australian red waratah sea anemone</name>
    <dbReference type="NCBI Taxonomy" id="6105"/>
    <lineage>
        <taxon>Eukaryota</taxon>
        <taxon>Metazoa</taxon>
        <taxon>Cnidaria</taxon>
        <taxon>Anthozoa</taxon>
        <taxon>Hexacorallia</taxon>
        <taxon>Actiniaria</taxon>
        <taxon>Actiniidae</taxon>
        <taxon>Actinia</taxon>
    </lineage>
</organism>
<comment type="similarity">
    <text evidence="9">Belongs to the G-protein coupled receptor 1 family.</text>
</comment>
<evidence type="ECO:0000256" key="7">
    <source>
        <dbReference type="ARBA" id="ARBA00023170"/>
    </source>
</evidence>
<evidence type="ECO:0000256" key="6">
    <source>
        <dbReference type="ARBA" id="ARBA00023136"/>
    </source>
</evidence>
<dbReference type="GeneID" id="116296294"/>
<feature type="domain" description="G-protein coupled receptors family 1 profile" evidence="11">
    <location>
        <begin position="53"/>
        <end position="318"/>
    </location>
</feature>
<sequence length="354" mass="39873">MESSSHSNASTLLNQSSIINSTSKTYIVSPLPLMIKITMTIIMALVGSGGLVANSLLLYIVRKQEKIRKKGRTVKCFTRILTPYFIQSLALSDFLCSLVNLPVFIAQLYSDIVQNEWGCRCVRYLNLFFAVVTLNNLLVIGIERYMALFYPFLLPSPKFSKNLVILAWIAGAVIVIVPIVTFKTEPIDLGVHEYTVICRYEKTVPVYRAMFIGFTVVNYVIPSIILTITNIQILIFLKSQKNASNSAEQIVANSWRFNDTKMFVSLIFAFVIPYCLYVIYSGLNIALKINLSFTVDYVVRRVSGIIAYSIALVSPTIIFSSMPSLRNMLRNLLRKVFCLKRNARVSEVNPAVLP</sequence>